<sequence length="232" mass="26639">MSIPINEQYGHIELSQAQFPSRDRLVRNMAQWSEALHGSGRCMYQIPLTTNRLLEVMMVHVRHVEFKLRRIADSTYWWQSSETETHRIGDVLDMLLNELDDQLVGLLAGIGNCAGVLEQASQASLETEVDAKKGRHEVDELLQRKHEVFRSHEPDPALFHHTETTPRRPKRTLSFGRLLNYRAGLEQLLEQLQGVLRRLSRSSGRIELARTSEKDRSVLQLKKGNFDAPPVL</sequence>
<protein>
    <submittedName>
        <fullName evidence="1">Uncharacterized protein</fullName>
    </submittedName>
</protein>
<keyword evidence="2" id="KW-1185">Reference proteome</keyword>
<evidence type="ECO:0000313" key="2">
    <source>
        <dbReference type="Proteomes" id="UP000053342"/>
    </source>
</evidence>
<dbReference type="Proteomes" id="UP000053342">
    <property type="component" value="Unassembled WGS sequence"/>
</dbReference>
<evidence type="ECO:0000313" key="1">
    <source>
        <dbReference type="EMBL" id="KIW37934.1"/>
    </source>
</evidence>
<dbReference type="RefSeq" id="XP_016258150.1">
    <property type="nucleotide sequence ID" value="XM_016411396.1"/>
</dbReference>
<organism evidence="1 2">
    <name type="scientific">Exophiala oligosperma</name>
    <dbReference type="NCBI Taxonomy" id="215243"/>
    <lineage>
        <taxon>Eukaryota</taxon>
        <taxon>Fungi</taxon>
        <taxon>Dikarya</taxon>
        <taxon>Ascomycota</taxon>
        <taxon>Pezizomycotina</taxon>
        <taxon>Eurotiomycetes</taxon>
        <taxon>Chaetothyriomycetidae</taxon>
        <taxon>Chaetothyriales</taxon>
        <taxon>Herpotrichiellaceae</taxon>
        <taxon>Exophiala</taxon>
    </lineage>
</organism>
<accession>A0A0D2DQ32</accession>
<dbReference type="EMBL" id="KN847342">
    <property type="protein sequence ID" value="KIW37934.1"/>
    <property type="molecule type" value="Genomic_DNA"/>
</dbReference>
<reference evidence="1 2" key="1">
    <citation type="submission" date="2015-01" db="EMBL/GenBank/DDBJ databases">
        <title>The Genome Sequence of Exophiala oligosperma CBS72588.</title>
        <authorList>
            <consortium name="The Broad Institute Genomics Platform"/>
            <person name="Cuomo C."/>
            <person name="de Hoog S."/>
            <person name="Gorbushina A."/>
            <person name="Stielow B."/>
            <person name="Teixiera M."/>
            <person name="Abouelleil A."/>
            <person name="Chapman S.B."/>
            <person name="Priest M."/>
            <person name="Young S.K."/>
            <person name="Wortman J."/>
            <person name="Nusbaum C."/>
            <person name="Birren B."/>
        </authorList>
    </citation>
    <scope>NUCLEOTIDE SEQUENCE [LARGE SCALE GENOMIC DNA]</scope>
    <source>
        <strain evidence="1 2">CBS 72588</strain>
    </source>
</reference>
<dbReference type="HOGENOM" id="CLU_1194909_0_0_1"/>
<gene>
    <name evidence="1" type="ORF">PV06_09912</name>
</gene>
<proteinExistence type="predicted"/>
<dbReference type="VEuPathDB" id="FungiDB:PV06_09912"/>
<dbReference type="GeneID" id="27361986"/>
<name>A0A0D2DQ32_9EURO</name>
<dbReference type="AlphaFoldDB" id="A0A0D2DQ32"/>